<accession>A0A813NY10</accession>
<dbReference type="Proteomes" id="UP000663879">
    <property type="component" value="Unassembled WGS sequence"/>
</dbReference>
<dbReference type="EMBL" id="CAJNOC010000305">
    <property type="protein sequence ID" value="CAF0742217.1"/>
    <property type="molecule type" value="Genomic_DNA"/>
</dbReference>
<organism evidence="1 2">
    <name type="scientific">Brachionus calyciflorus</name>
    <dbReference type="NCBI Taxonomy" id="104777"/>
    <lineage>
        <taxon>Eukaryota</taxon>
        <taxon>Metazoa</taxon>
        <taxon>Spiralia</taxon>
        <taxon>Gnathifera</taxon>
        <taxon>Rotifera</taxon>
        <taxon>Eurotatoria</taxon>
        <taxon>Monogononta</taxon>
        <taxon>Pseudotrocha</taxon>
        <taxon>Ploima</taxon>
        <taxon>Brachionidae</taxon>
        <taxon>Brachionus</taxon>
    </lineage>
</organism>
<name>A0A813NY10_9BILA</name>
<comment type="caution">
    <text evidence="1">The sequence shown here is derived from an EMBL/GenBank/DDBJ whole genome shotgun (WGS) entry which is preliminary data.</text>
</comment>
<gene>
    <name evidence="1" type="ORF">OXX778_LOCUS3451</name>
</gene>
<protein>
    <submittedName>
        <fullName evidence="1">Uncharacterized protein</fullName>
    </submittedName>
</protein>
<keyword evidence="2" id="KW-1185">Reference proteome</keyword>
<sequence length="113" mass="13667">MKNFKLLRMDYDIPKKRENNENFKFENQIINFYSINQLTDLESLTISDFYGNFINIQIEKLRHLVIKTPEVPEFRENFQNLQILTLFNVDIFLEGCFINLKCLKMLKIVIRDK</sequence>
<reference evidence="1" key="1">
    <citation type="submission" date="2021-02" db="EMBL/GenBank/DDBJ databases">
        <authorList>
            <person name="Nowell W R."/>
        </authorList>
    </citation>
    <scope>NUCLEOTIDE SEQUENCE</scope>
    <source>
        <strain evidence="1">Ploen Becks lab</strain>
    </source>
</reference>
<proteinExistence type="predicted"/>
<evidence type="ECO:0000313" key="1">
    <source>
        <dbReference type="EMBL" id="CAF0742217.1"/>
    </source>
</evidence>
<dbReference type="AlphaFoldDB" id="A0A813NY10"/>
<evidence type="ECO:0000313" key="2">
    <source>
        <dbReference type="Proteomes" id="UP000663879"/>
    </source>
</evidence>